<dbReference type="EMBL" id="JBIPKE010000016">
    <property type="protein sequence ID" value="MFH6983946.1"/>
    <property type="molecule type" value="Genomic_DNA"/>
</dbReference>
<dbReference type="RefSeq" id="WP_395417447.1">
    <property type="nucleotide sequence ID" value="NZ_JBIPKE010000016.1"/>
</dbReference>
<dbReference type="PANTHER" id="PTHR39473">
    <property type="match status" value="1"/>
</dbReference>
<gene>
    <name evidence="1" type="ORF">ACHKAR_10860</name>
</gene>
<accession>A0ABW7N9C6</accession>
<name>A0ABW7N9C6_9BACT</name>
<organism evidence="1 2">
    <name type="scientific">Marinoscillum luteum</name>
    <dbReference type="NCBI Taxonomy" id="861051"/>
    <lineage>
        <taxon>Bacteria</taxon>
        <taxon>Pseudomonadati</taxon>
        <taxon>Bacteroidota</taxon>
        <taxon>Cytophagia</taxon>
        <taxon>Cytophagales</taxon>
        <taxon>Reichenbachiellaceae</taxon>
        <taxon>Marinoscillum</taxon>
    </lineage>
</organism>
<proteinExistence type="predicted"/>
<reference evidence="1 2" key="1">
    <citation type="journal article" date="2013" name="Int. J. Syst. Evol. Microbiol.">
        <title>Marinoscillum luteum sp. nov., isolated from marine sediment.</title>
        <authorList>
            <person name="Cha I.T."/>
            <person name="Park S.J."/>
            <person name="Kim S.J."/>
            <person name="Kim J.G."/>
            <person name="Jung M.Y."/>
            <person name="Shin K.S."/>
            <person name="Kwon K.K."/>
            <person name="Yang S.H."/>
            <person name="Seo Y.S."/>
            <person name="Rhee S.K."/>
        </authorList>
    </citation>
    <scope>NUCLEOTIDE SEQUENCE [LARGE SCALE GENOMIC DNA]</scope>
    <source>
        <strain evidence="1 2">KCTC 23939</strain>
    </source>
</reference>
<sequence length="169" mass="19380">MPINQSAINLLDQVKYIVLQMTSDQYVLPISTLSNATIGQHVRHLLEFFLCLQDAQLTRSLDYDDRKHDQYLQTDVKLALGVTNALQNTLQQQDKDFPIAMRANYDIEVENSIDISTSFFRELAYNIEHAIHHMALIKIGLREAFPEVDIPEHFGVASSTVRYQKSQNT</sequence>
<keyword evidence="2" id="KW-1185">Reference proteome</keyword>
<comment type="caution">
    <text evidence="1">The sequence shown here is derived from an EMBL/GenBank/DDBJ whole genome shotgun (WGS) entry which is preliminary data.</text>
</comment>
<dbReference type="Proteomes" id="UP001610063">
    <property type="component" value="Unassembled WGS sequence"/>
</dbReference>
<evidence type="ECO:0000313" key="1">
    <source>
        <dbReference type="EMBL" id="MFH6983946.1"/>
    </source>
</evidence>
<protein>
    <submittedName>
        <fullName evidence="1">DinB family protein</fullName>
    </submittedName>
</protein>
<evidence type="ECO:0000313" key="2">
    <source>
        <dbReference type="Proteomes" id="UP001610063"/>
    </source>
</evidence>
<dbReference type="PANTHER" id="PTHR39473:SF1">
    <property type="entry name" value="DINB-LIKE DOMAIN-CONTAINING PROTEIN"/>
    <property type="match status" value="1"/>
</dbReference>